<feature type="transmembrane region" description="Helical" evidence="1">
    <location>
        <begin position="320"/>
        <end position="342"/>
    </location>
</feature>
<dbReference type="EMBL" id="BRXX01000467">
    <property type="protein sequence ID" value="GMI13390.1"/>
    <property type="molecule type" value="Genomic_DNA"/>
</dbReference>
<proteinExistence type="predicted"/>
<keyword evidence="1" id="KW-0812">Transmembrane</keyword>
<sequence>MNIKEDLTDVLLRSELHTARSRVTHSPALNVALLSLIAELSETVPEMVVEMLPIITALTFSMDHDVQLAATVAAKNICSHIKTFETVMEENPLPSIISSTKKTYVTNKILQNKKFRTVSNVSSSLVPDLTLFPTFLHALPPYSLNVLPLGSRFSRIFPNDSGVLPAAIKYGNGFKPISLMRLRRWEESLEGFTIGFIYGAIRTRIKLGLEGENFAGGVLTKSLGKRLRAYGRGGVMCGLGVWVFGYIYEPFKDKFNSRILKEDGLGKDYQDIIRRHCEEIKRREDGTAERRKEYPRLNVETELEERLAEKYDNRWMMKSAYLNIAQGWIAVSVMSMISRIAWAPALIVMLRKEAGEVAEDAKNIFEEYY</sequence>
<evidence type="ECO:0000313" key="2">
    <source>
        <dbReference type="EMBL" id="GMI13390.1"/>
    </source>
</evidence>
<gene>
    <name evidence="2" type="ORF">TrVE_jg3020</name>
</gene>
<comment type="caution">
    <text evidence="2">The sequence shown here is derived from an EMBL/GenBank/DDBJ whole genome shotgun (WGS) entry which is preliminary data.</text>
</comment>
<protein>
    <submittedName>
        <fullName evidence="2">Uncharacterized protein</fullName>
    </submittedName>
</protein>
<organism evidence="2 3">
    <name type="scientific">Triparma verrucosa</name>
    <dbReference type="NCBI Taxonomy" id="1606542"/>
    <lineage>
        <taxon>Eukaryota</taxon>
        <taxon>Sar</taxon>
        <taxon>Stramenopiles</taxon>
        <taxon>Ochrophyta</taxon>
        <taxon>Bolidophyceae</taxon>
        <taxon>Parmales</taxon>
        <taxon>Triparmaceae</taxon>
        <taxon>Triparma</taxon>
    </lineage>
</organism>
<keyword evidence="3" id="KW-1185">Reference proteome</keyword>
<reference evidence="3" key="1">
    <citation type="journal article" date="2023" name="Commun. Biol.">
        <title>Genome analysis of Parmales, the sister group of diatoms, reveals the evolutionary specialization of diatoms from phago-mixotrophs to photoautotrophs.</title>
        <authorList>
            <person name="Ban H."/>
            <person name="Sato S."/>
            <person name="Yoshikawa S."/>
            <person name="Yamada K."/>
            <person name="Nakamura Y."/>
            <person name="Ichinomiya M."/>
            <person name="Sato N."/>
            <person name="Blanc-Mathieu R."/>
            <person name="Endo H."/>
            <person name="Kuwata A."/>
            <person name="Ogata H."/>
        </authorList>
    </citation>
    <scope>NUCLEOTIDE SEQUENCE [LARGE SCALE GENOMIC DNA]</scope>
    <source>
        <strain evidence="3">NIES 3699</strain>
    </source>
</reference>
<feature type="transmembrane region" description="Helical" evidence="1">
    <location>
        <begin position="229"/>
        <end position="248"/>
    </location>
</feature>
<keyword evidence="1" id="KW-0472">Membrane</keyword>
<keyword evidence="1" id="KW-1133">Transmembrane helix</keyword>
<name>A0A9W7FJV6_9STRA</name>
<dbReference type="AlphaFoldDB" id="A0A9W7FJV6"/>
<evidence type="ECO:0000256" key="1">
    <source>
        <dbReference type="SAM" id="Phobius"/>
    </source>
</evidence>
<evidence type="ECO:0000313" key="3">
    <source>
        <dbReference type="Proteomes" id="UP001165160"/>
    </source>
</evidence>
<dbReference type="Proteomes" id="UP001165160">
    <property type="component" value="Unassembled WGS sequence"/>
</dbReference>
<accession>A0A9W7FJV6</accession>